<name>A0A139IF82_9PEZI</name>
<gene>
    <name evidence="2" type="ORF">AC579_9072</name>
</gene>
<keyword evidence="1" id="KW-0472">Membrane</keyword>
<protein>
    <submittedName>
        <fullName evidence="2">Uncharacterized protein</fullName>
    </submittedName>
</protein>
<evidence type="ECO:0000313" key="2">
    <source>
        <dbReference type="EMBL" id="KXT13401.1"/>
    </source>
</evidence>
<evidence type="ECO:0000313" key="3">
    <source>
        <dbReference type="Proteomes" id="UP000073492"/>
    </source>
</evidence>
<comment type="caution">
    <text evidence="2">The sequence shown here is derived from an EMBL/GenBank/DDBJ whole genome shotgun (WGS) entry which is preliminary data.</text>
</comment>
<keyword evidence="3" id="KW-1185">Reference proteome</keyword>
<accession>A0A139IF82</accession>
<proteinExistence type="predicted"/>
<keyword evidence="1" id="KW-1133">Transmembrane helix</keyword>
<sequence>MAREGNQDRFKLWIAAKVNFGLHTTILFAGAVFVLVWDLSLVRLPLSKLFQVHGVRPLGEEVELRKLTSDRFSSPVSAIREVSELRGQLQKMHEENKLYYRAIKLQDQVAHANIKSFPPSCNKIVHNKGKGSLLDVLLSSLASALDTLSQQTG</sequence>
<keyword evidence="1" id="KW-0812">Transmembrane</keyword>
<dbReference type="Proteomes" id="UP000073492">
    <property type="component" value="Unassembled WGS sequence"/>
</dbReference>
<evidence type="ECO:0000256" key="1">
    <source>
        <dbReference type="SAM" id="Phobius"/>
    </source>
</evidence>
<dbReference type="AlphaFoldDB" id="A0A139IF82"/>
<organism evidence="2 3">
    <name type="scientific">Pseudocercospora musae</name>
    <dbReference type="NCBI Taxonomy" id="113226"/>
    <lineage>
        <taxon>Eukaryota</taxon>
        <taxon>Fungi</taxon>
        <taxon>Dikarya</taxon>
        <taxon>Ascomycota</taxon>
        <taxon>Pezizomycotina</taxon>
        <taxon>Dothideomycetes</taxon>
        <taxon>Dothideomycetidae</taxon>
        <taxon>Mycosphaerellales</taxon>
        <taxon>Mycosphaerellaceae</taxon>
        <taxon>Pseudocercospora</taxon>
    </lineage>
</organism>
<reference evidence="2 3" key="1">
    <citation type="submission" date="2015-07" db="EMBL/GenBank/DDBJ databases">
        <title>Comparative genomics of the Sigatoka disease complex on banana suggests a link between parallel evolutionary changes in Pseudocercospora fijiensis and Pseudocercospora eumusae and increased virulence on the banana host.</title>
        <authorList>
            <person name="Chang T.-C."/>
            <person name="Salvucci A."/>
            <person name="Crous P.W."/>
            <person name="Stergiopoulos I."/>
        </authorList>
    </citation>
    <scope>NUCLEOTIDE SEQUENCE [LARGE SCALE GENOMIC DNA]</scope>
    <source>
        <strain evidence="2 3">CBS 116634</strain>
    </source>
</reference>
<feature type="transmembrane region" description="Helical" evidence="1">
    <location>
        <begin position="20"/>
        <end position="41"/>
    </location>
</feature>
<dbReference type="EMBL" id="LFZO01000119">
    <property type="protein sequence ID" value="KXT13401.1"/>
    <property type="molecule type" value="Genomic_DNA"/>
</dbReference>